<organism evidence="6 7">
    <name type="scientific">Lactuca virosa</name>
    <dbReference type="NCBI Taxonomy" id="75947"/>
    <lineage>
        <taxon>Eukaryota</taxon>
        <taxon>Viridiplantae</taxon>
        <taxon>Streptophyta</taxon>
        <taxon>Embryophyta</taxon>
        <taxon>Tracheophyta</taxon>
        <taxon>Spermatophyta</taxon>
        <taxon>Magnoliopsida</taxon>
        <taxon>eudicotyledons</taxon>
        <taxon>Gunneridae</taxon>
        <taxon>Pentapetalae</taxon>
        <taxon>asterids</taxon>
        <taxon>campanulids</taxon>
        <taxon>Asterales</taxon>
        <taxon>Asteraceae</taxon>
        <taxon>Cichorioideae</taxon>
        <taxon>Cichorieae</taxon>
        <taxon>Lactucinae</taxon>
        <taxon>Lactuca</taxon>
    </lineage>
</organism>
<protein>
    <recommendedName>
        <fullName evidence="5">RRM domain-containing protein</fullName>
    </recommendedName>
</protein>
<dbReference type="SMART" id="SM00360">
    <property type="entry name" value="RRM"/>
    <property type="match status" value="1"/>
</dbReference>
<dbReference type="AlphaFoldDB" id="A0AAU9M953"/>
<keyword evidence="4" id="KW-0694">RNA-binding</keyword>
<keyword evidence="1" id="KW-0507">mRNA processing</keyword>
<dbReference type="Gene3D" id="3.30.70.330">
    <property type="match status" value="1"/>
</dbReference>
<evidence type="ECO:0000313" key="6">
    <source>
        <dbReference type="EMBL" id="CAH1422041.1"/>
    </source>
</evidence>
<dbReference type="Proteomes" id="UP001157418">
    <property type="component" value="Unassembled WGS sequence"/>
</dbReference>
<evidence type="ECO:0000313" key="7">
    <source>
        <dbReference type="Proteomes" id="UP001157418"/>
    </source>
</evidence>
<comment type="caution">
    <text evidence="6">The sequence shown here is derived from an EMBL/GenBank/DDBJ whole genome shotgun (WGS) entry which is preliminary data.</text>
</comment>
<evidence type="ECO:0000256" key="2">
    <source>
        <dbReference type="ARBA" id="ARBA00022728"/>
    </source>
</evidence>
<keyword evidence="2" id="KW-0747">Spliceosome</keyword>
<feature type="domain" description="RRM" evidence="5">
    <location>
        <begin position="25"/>
        <end position="102"/>
    </location>
</feature>
<dbReference type="CDD" id="cd00590">
    <property type="entry name" value="RRM_SF"/>
    <property type="match status" value="1"/>
</dbReference>
<dbReference type="GO" id="GO:0008380">
    <property type="term" value="P:RNA splicing"/>
    <property type="evidence" value="ECO:0007669"/>
    <property type="project" value="UniProtKB-KW"/>
</dbReference>
<dbReference type="GO" id="GO:0005681">
    <property type="term" value="C:spliceosomal complex"/>
    <property type="evidence" value="ECO:0007669"/>
    <property type="project" value="UniProtKB-KW"/>
</dbReference>
<evidence type="ECO:0000256" key="4">
    <source>
        <dbReference type="PROSITE-ProRule" id="PRU00176"/>
    </source>
</evidence>
<evidence type="ECO:0000256" key="3">
    <source>
        <dbReference type="ARBA" id="ARBA00023187"/>
    </source>
</evidence>
<dbReference type="InterPro" id="IPR050907">
    <property type="entry name" value="SRSF"/>
</dbReference>
<dbReference type="PROSITE" id="PS50102">
    <property type="entry name" value="RRM"/>
    <property type="match status" value="1"/>
</dbReference>
<dbReference type="InterPro" id="IPR012677">
    <property type="entry name" value="Nucleotide-bd_a/b_plait_sf"/>
</dbReference>
<dbReference type="GO" id="GO:0006397">
    <property type="term" value="P:mRNA processing"/>
    <property type="evidence" value="ECO:0007669"/>
    <property type="project" value="UniProtKB-KW"/>
</dbReference>
<gene>
    <name evidence="6" type="ORF">LVIROSA_LOCUS9402</name>
</gene>
<sequence>MEREAAWEEVRRRRKPSAKEINEITTYFVSNVPEGTMKGEIRKVFKDSGRLTDVFMGLKIRKNGKHYAFVRFTGVQDVKELERKLDGSIVRGRRLEVNLAMYGRKDPPGTGKKMNHDNPIWKQRNNTTQQVPRYKEGFRDQRTFAEALGYNRQIKKDIPMATYPPPPPPTVMQRDQSILSWLRKISLIGEARSLTHLGHLPKLLLIEDDAYIEFKYIGGVTSGKIRLRCEFLNNIISLYKPKNSIQ</sequence>
<evidence type="ECO:0000256" key="1">
    <source>
        <dbReference type="ARBA" id="ARBA00022664"/>
    </source>
</evidence>
<dbReference type="GO" id="GO:0003723">
    <property type="term" value="F:RNA binding"/>
    <property type="evidence" value="ECO:0007669"/>
    <property type="project" value="UniProtKB-UniRule"/>
</dbReference>
<name>A0AAU9M953_9ASTR</name>
<reference evidence="6 7" key="1">
    <citation type="submission" date="2022-01" db="EMBL/GenBank/DDBJ databases">
        <authorList>
            <person name="Xiong W."/>
            <person name="Schranz E."/>
        </authorList>
    </citation>
    <scope>NUCLEOTIDE SEQUENCE [LARGE SCALE GENOMIC DNA]</scope>
</reference>
<dbReference type="EMBL" id="CAKMRJ010001112">
    <property type="protein sequence ID" value="CAH1422041.1"/>
    <property type="molecule type" value="Genomic_DNA"/>
</dbReference>
<dbReference type="PANTHER" id="PTHR23147">
    <property type="entry name" value="SERINE/ARGININE RICH SPLICING FACTOR"/>
    <property type="match status" value="1"/>
</dbReference>
<evidence type="ECO:0000259" key="5">
    <source>
        <dbReference type="PROSITE" id="PS50102"/>
    </source>
</evidence>
<dbReference type="Pfam" id="PF00076">
    <property type="entry name" value="RRM_1"/>
    <property type="match status" value="1"/>
</dbReference>
<proteinExistence type="predicted"/>
<dbReference type="SUPFAM" id="SSF54928">
    <property type="entry name" value="RNA-binding domain, RBD"/>
    <property type="match status" value="1"/>
</dbReference>
<dbReference type="InterPro" id="IPR000504">
    <property type="entry name" value="RRM_dom"/>
</dbReference>
<accession>A0AAU9M953</accession>
<dbReference type="InterPro" id="IPR035979">
    <property type="entry name" value="RBD_domain_sf"/>
</dbReference>
<keyword evidence="7" id="KW-1185">Reference proteome</keyword>
<keyword evidence="3" id="KW-0508">mRNA splicing</keyword>